<dbReference type="GO" id="GO:0051537">
    <property type="term" value="F:2 iron, 2 sulfur cluster binding"/>
    <property type="evidence" value="ECO:0007669"/>
    <property type="project" value="UniProtKB-KW"/>
</dbReference>
<name>A0A7W6BPG9_9SPHN</name>
<evidence type="ECO:0000259" key="6">
    <source>
        <dbReference type="PROSITE" id="PS51296"/>
    </source>
</evidence>
<gene>
    <name evidence="7" type="ORF">GGR43_003096</name>
</gene>
<dbReference type="InterPro" id="IPR036922">
    <property type="entry name" value="Rieske_2Fe-2S_sf"/>
</dbReference>
<dbReference type="EMBL" id="JACIDT010000011">
    <property type="protein sequence ID" value="MBB3927367.1"/>
    <property type="molecule type" value="Genomic_DNA"/>
</dbReference>
<dbReference type="RefSeq" id="WP_188072864.1">
    <property type="nucleotide sequence ID" value="NZ_BSPS01000034.1"/>
</dbReference>
<keyword evidence="7" id="KW-0808">Transferase</keyword>
<evidence type="ECO:0000313" key="8">
    <source>
        <dbReference type="Proteomes" id="UP000571950"/>
    </source>
</evidence>
<dbReference type="GO" id="GO:0046872">
    <property type="term" value="F:metal ion binding"/>
    <property type="evidence" value="ECO:0007669"/>
    <property type="project" value="UniProtKB-KW"/>
</dbReference>
<evidence type="ECO:0000256" key="4">
    <source>
        <dbReference type="ARBA" id="ARBA00023004"/>
    </source>
</evidence>
<evidence type="ECO:0000256" key="1">
    <source>
        <dbReference type="ARBA" id="ARBA00022714"/>
    </source>
</evidence>
<dbReference type="SUPFAM" id="SSF55961">
    <property type="entry name" value="Bet v1-like"/>
    <property type="match status" value="1"/>
</dbReference>
<dbReference type="InterPro" id="IPR050584">
    <property type="entry name" value="Cholesterol_7-desaturase"/>
</dbReference>
<dbReference type="GO" id="GO:0008168">
    <property type="term" value="F:methyltransferase activity"/>
    <property type="evidence" value="ECO:0007669"/>
    <property type="project" value="UniProtKB-KW"/>
</dbReference>
<dbReference type="AlphaFoldDB" id="A0A7W6BPG9"/>
<comment type="caution">
    <text evidence="7">The sequence shown here is derived from an EMBL/GenBank/DDBJ whole genome shotgun (WGS) entry which is preliminary data.</text>
</comment>
<dbReference type="InterPro" id="IPR044043">
    <property type="entry name" value="VanA_C_cat"/>
</dbReference>
<dbReference type="GO" id="GO:0018489">
    <property type="term" value="F:vanillate monooxygenase activity"/>
    <property type="evidence" value="ECO:0007669"/>
    <property type="project" value="UniProtKB-EC"/>
</dbReference>
<dbReference type="GO" id="GO:0032259">
    <property type="term" value="P:methylation"/>
    <property type="evidence" value="ECO:0007669"/>
    <property type="project" value="UniProtKB-KW"/>
</dbReference>
<keyword evidence="7" id="KW-0503">Monooxygenase</keyword>
<evidence type="ECO:0000256" key="3">
    <source>
        <dbReference type="ARBA" id="ARBA00023002"/>
    </source>
</evidence>
<dbReference type="PANTHER" id="PTHR21266:SF60">
    <property type="entry name" value="3-KETOSTEROID-9-ALPHA-MONOOXYGENASE, OXYGENASE COMPONENT"/>
    <property type="match status" value="1"/>
</dbReference>
<keyword evidence="3 7" id="KW-0560">Oxidoreductase</keyword>
<sequence length="350" mass="38727">MYLRNCWYLAGWRSDFADGQVHAVTILNEPLAVYVTGHGKAVALEDRCPHRAAPLSKGRREGDDIRCMYHGIMFGPDGACTELPGQPVIPPSVCVRSYLVEERHGGVWVWMGDAALADPSLIPDFIGPDSEEFAITASHLDIAAEGQLLIDNLLDVSHAPYVHEATFGAGDRKTIQMQIEGEHQAVTTRLARGVHIERWHVGRQKNPYVPDMPSDDLVINEVNVPGVFTLRTRCYAPGVQQRCGADGIPAEDPILERSVGQVVTPVAPGRCKLFFAVGPWARRAELKQRVFDIACEAFQEDEAIIEAQQQIIDKTPDRPMMTLGMDGPLVRYMNIVRRLKKEEEGEAVAA</sequence>
<accession>A0A7W6BPG9</accession>
<organism evidence="7 8">
    <name type="scientific">Sphingobium jiangsuense</name>
    <dbReference type="NCBI Taxonomy" id="870476"/>
    <lineage>
        <taxon>Bacteria</taxon>
        <taxon>Pseudomonadati</taxon>
        <taxon>Pseudomonadota</taxon>
        <taxon>Alphaproteobacteria</taxon>
        <taxon>Sphingomonadales</taxon>
        <taxon>Sphingomonadaceae</taxon>
        <taxon>Sphingobium</taxon>
    </lineage>
</organism>
<protein>
    <submittedName>
        <fullName evidence="7">Vanillate O-demethylase monooxygenase subunit</fullName>
        <ecNumber evidence="7">1.14.13.82</ecNumber>
    </submittedName>
</protein>
<keyword evidence="1" id="KW-0001">2Fe-2S</keyword>
<dbReference type="InterPro" id="IPR017941">
    <property type="entry name" value="Rieske_2Fe-2S"/>
</dbReference>
<reference evidence="7 8" key="1">
    <citation type="submission" date="2020-08" db="EMBL/GenBank/DDBJ databases">
        <title>Genomic Encyclopedia of Type Strains, Phase IV (KMG-IV): sequencing the most valuable type-strain genomes for metagenomic binning, comparative biology and taxonomic classification.</title>
        <authorList>
            <person name="Goeker M."/>
        </authorList>
    </citation>
    <scope>NUCLEOTIDE SEQUENCE [LARGE SCALE GENOMIC DNA]</scope>
    <source>
        <strain evidence="7 8">DSM 26189</strain>
    </source>
</reference>
<dbReference type="Pfam" id="PF19112">
    <property type="entry name" value="VanA_C"/>
    <property type="match status" value="1"/>
</dbReference>
<keyword evidence="4" id="KW-0408">Iron</keyword>
<dbReference type="Proteomes" id="UP000571950">
    <property type="component" value="Unassembled WGS sequence"/>
</dbReference>
<keyword evidence="7" id="KW-0489">Methyltransferase</keyword>
<dbReference type="PROSITE" id="PS51296">
    <property type="entry name" value="RIESKE"/>
    <property type="match status" value="1"/>
</dbReference>
<evidence type="ECO:0000256" key="5">
    <source>
        <dbReference type="ARBA" id="ARBA00023014"/>
    </source>
</evidence>
<keyword evidence="2" id="KW-0479">Metal-binding</keyword>
<dbReference type="PANTHER" id="PTHR21266">
    <property type="entry name" value="IRON-SULFUR DOMAIN CONTAINING PROTEIN"/>
    <property type="match status" value="1"/>
</dbReference>
<dbReference type="Gene3D" id="2.102.10.10">
    <property type="entry name" value="Rieske [2Fe-2S] iron-sulphur domain"/>
    <property type="match status" value="1"/>
</dbReference>
<evidence type="ECO:0000256" key="2">
    <source>
        <dbReference type="ARBA" id="ARBA00022723"/>
    </source>
</evidence>
<proteinExistence type="predicted"/>
<keyword evidence="5" id="KW-0411">Iron-sulfur</keyword>
<keyword evidence="8" id="KW-1185">Reference proteome</keyword>
<dbReference type="SUPFAM" id="SSF50022">
    <property type="entry name" value="ISP domain"/>
    <property type="match status" value="1"/>
</dbReference>
<dbReference type="Pfam" id="PF00355">
    <property type="entry name" value="Rieske"/>
    <property type="match status" value="1"/>
</dbReference>
<dbReference type="Gene3D" id="3.90.380.10">
    <property type="entry name" value="Naphthalene 1,2-dioxygenase Alpha Subunit, Chain A, domain 1"/>
    <property type="match status" value="1"/>
</dbReference>
<dbReference type="EC" id="1.14.13.82" evidence="7"/>
<evidence type="ECO:0000313" key="7">
    <source>
        <dbReference type="EMBL" id="MBB3927367.1"/>
    </source>
</evidence>
<feature type="domain" description="Rieske" evidence="6">
    <location>
        <begin position="8"/>
        <end position="109"/>
    </location>
</feature>